<comment type="caution">
    <text evidence="1">The sequence shown here is derived from an EMBL/GenBank/DDBJ whole genome shotgun (WGS) entry which is preliminary data.</text>
</comment>
<name>X1MLC3_9ZZZZ</name>
<dbReference type="AlphaFoldDB" id="X1MLC3"/>
<organism evidence="1">
    <name type="scientific">marine sediment metagenome</name>
    <dbReference type="NCBI Taxonomy" id="412755"/>
    <lineage>
        <taxon>unclassified sequences</taxon>
        <taxon>metagenomes</taxon>
        <taxon>ecological metagenomes</taxon>
    </lineage>
</organism>
<proteinExistence type="predicted"/>
<evidence type="ECO:0000313" key="1">
    <source>
        <dbReference type="EMBL" id="GAI32093.1"/>
    </source>
</evidence>
<feature type="non-terminal residue" evidence="1">
    <location>
        <position position="41"/>
    </location>
</feature>
<protein>
    <submittedName>
        <fullName evidence="1">Uncharacterized protein</fullName>
    </submittedName>
</protein>
<gene>
    <name evidence="1" type="ORF">S06H3_29024</name>
</gene>
<sequence length="41" mass="4749">MTRRYTRAEFETLFDHMFGAVLLGATPQPINEFSAVQRHPI</sequence>
<dbReference type="EMBL" id="BARV01016980">
    <property type="protein sequence ID" value="GAI32093.1"/>
    <property type="molecule type" value="Genomic_DNA"/>
</dbReference>
<accession>X1MLC3</accession>
<reference evidence="1" key="1">
    <citation type="journal article" date="2014" name="Front. Microbiol.">
        <title>High frequency of phylogenetically diverse reductive dehalogenase-homologous genes in deep subseafloor sedimentary metagenomes.</title>
        <authorList>
            <person name="Kawai M."/>
            <person name="Futagami T."/>
            <person name="Toyoda A."/>
            <person name="Takaki Y."/>
            <person name="Nishi S."/>
            <person name="Hori S."/>
            <person name="Arai W."/>
            <person name="Tsubouchi T."/>
            <person name="Morono Y."/>
            <person name="Uchiyama I."/>
            <person name="Ito T."/>
            <person name="Fujiyama A."/>
            <person name="Inagaki F."/>
            <person name="Takami H."/>
        </authorList>
    </citation>
    <scope>NUCLEOTIDE SEQUENCE</scope>
    <source>
        <strain evidence="1">Expedition CK06-06</strain>
    </source>
</reference>